<evidence type="ECO:0000259" key="9">
    <source>
        <dbReference type="PROSITE" id="PS50887"/>
    </source>
</evidence>
<evidence type="ECO:0000256" key="4">
    <source>
        <dbReference type="ARBA" id="ARBA00023136"/>
    </source>
</evidence>
<evidence type="ECO:0000256" key="2">
    <source>
        <dbReference type="ARBA" id="ARBA00022692"/>
    </source>
</evidence>
<dbReference type="Proteomes" id="UP000886476">
    <property type="component" value="Unassembled WGS sequence"/>
</dbReference>
<dbReference type="PROSITE" id="PS50839">
    <property type="entry name" value="CHASE"/>
    <property type="match status" value="1"/>
</dbReference>
<feature type="transmembrane region" description="Helical" evidence="6">
    <location>
        <begin position="35"/>
        <end position="57"/>
    </location>
</feature>
<proteinExistence type="predicted"/>
<dbReference type="Pfam" id="PF03924">
    <property type="entry name" value="CHASE"/>
    <property type="match status" value="1"/>
</dbReference>
<accession>A0ABX2CHM7</accession>
<dbReference type="InterPro" id="IPR001633">
    <property type="entry name" value="EAL_dom"/>
</dbReference>
<feature type="domain" description="CHASE" evidence="7">
    <location>
        <begin position="101"/>
        <end position="267"/>
    </location>
</feature>
<dbReference type="EMBL" id="JABFDN010000007">
    <property type="protein sequence ID" value="NPU67697.1"/>
    <property type="molecule type" value="Genomic_DNA"/>
</dbReference>
<dbReference type="Pfam" id="PF00563">
    <property type="entry name" value="EAL"/>
    <property type="match status" value="1"/>
</dbReference>
<dbReference type="InterPro" id="IPR052155">
    <property type="entry name" value="Biofilm_reg_signaling"/>
</dbReference>
<reference evidence="10" key="1">
    <citation type="submission" date="2020-05" db="EMBL/GenBank/DDBJ databases">
        <title>Nod-independent and nitrogen-fixing Bradyrhizobium aeschynomene sp. nov. isolated from nodules of Aeschynomene indica.</title>
        <authorList>
            <person name="Zhang Z."/>
        </authorList>
    </citation>
    <scope>NUCLEOTIDE SEQUENCE</scope>
    <source>
        <strain evidence="10">83012</strain>
    </source>
</reference>
<dbReference type="InterPro" id="IPR035919">
    <property type="entry name" value="EAL_sf"/>
</dbReference>
<dbReference type="Gene3D" id="3.30.70.270">
    <property type="match status" value="1"/>
</dbReference>
<dbReference type="PROSITE" id="PS50883">
    <property type="entry name" value="EAL"/>
    <property type="match status" value="1"/>
</dbReference>
<dbReference type="SUPFAM" id="SSF55073">
    <property type="entry name" value="Nucleotide cyclase"/>
    <property type="match status" value="1"/>
</dbReference>
<gene>
    <name evidence="10" type="ORF">HL667_22025</name>
</gene>
<protein>
    <submittedName>
        <fullName evidence="10">EAL domain-containing protein</fullName>
    </submittedName>
</protein>
<dbReference type="PANTHER" id="PTHR44757:SF2">
    <property type="entry name" value="BIOFILM ARCHITECTURE MAINTENANCE PROTEIN MBAA"/>
    <property type="match status" value="1"/>
</dbReference>
<dbReference type="InterPro" id="IPR029787">
    <property type="entry name" value="Nucleotide_cyclase"/>
</dbReference>
<evidence type="ECO:0000256" key="6">
    <source>
        <dbReference type="SAM" id="Phobius"/>
    </source>
</evidence>
<dbReference type="InterPro" id="IPR042240">
    <property type="entry name" value="CHASE_sf"/>
</dbReference>
<evidence type="ECO:0000256" key="1">
    <source>
        <dbReference type="ARBA" id="ARBA00004370"/>
    </source>
</evidence>
<keyword evidence="4 6" id="KW-0472">Membrane</keyword>
<dbReference type="Gene3D" id="3.30.450.350">
    <property type="entry name" value="CHASE domain"/>
    <property type="match status" value="1"/>
</dbReference>
<dbReference type="InterPro" id="IPR006189">
    <property type="entry name" value="CHASE_dom"/>
</dbReference>
<dbReference type="PROSITE" id="PS50887">
    <property type="entry name" value="GGDEF"/>
    <property type="match status" value="1"/>
</dbReference>
<dbReference type="SUPFAM" id="SSF141868">
    <property type="entry name" value="EAL domain-like"/>
    <property type="match status" value="1"/>
</dbReference>
<evidence type="ECO:0000256" key="5">
    <source>
        <dbReference type="SAM" id="MobiDB-lite"/>
    </source>
</evidence>
<feature type="region of interest" description="Disordered" evidence="5">
    <location>
        <begin position="796"/>
        <end position="815"/>
    </location>
</feature>
<dbReference type="InterPro" id="IPR000160">
    <property type="entry name" value="GGDEF_dom"/>
</dbReference>
<dbReference type="SMART" id="SM01079">
    <property type="entry name" value="CHASE"/>
    <property type="match status" value="1"/>
</dbReference>
<organism evidence="10 11">
    <name type="scientific">Bradyrhizobium aeschynomenes</name>
    <dbReference type="NCBI Taxonomy" id="2734909"/>
    <lineage>
        <taxon>Bacteria</taxon>
        <taxon>Pseudomonadati</taxon>
        <taxon>Pseudomonadota</taxon>
        <taxon>Alphaproteobacteria</taxon>
        <taxon>Hyphomicrobiales</taxon>
        <taxon>Nitrobacteraceae</taxon>
        <taxon>Bradyrhizobium</taxon>
    </lineage>
</organism>
<evidence type="ECO:0000259" key="8">
    <source>
        <dbReference type="PROSITE" id="PS50883"/>
    </source>
</evidence>
<sequence>MQVEEYSAPTLQEHDGARIGGGRERLRASLSRYRLYRPAIIAACVGVVLSIAGTVAVGRWENRLARTDFEGVAEAQAILVQNGVNEYVSRLTALRTRFESANDDITRSEYQTFSTRLFEAHRGMLRLAWLPRIKRKERGEYEAAAITDGVPAFRIKSYPDGTVAPESDEYYPVYFSTEAKTSPVYGLDYWSIPDHRAVLEQSRDYDMIGALRTRQNLINQNERNNAVMIGIPVYAKGTSRTTVADRRRNLSGFIVGVFDLPMLLQSVRANNPNSPALQINLLPPERVINASGVDPQRWPADPNIWSTTLRIGDADWVFQAAPAGGGLMATHNRALALYAAGIATTIFLAVYLALSSRNAQQLALANRRVLELAQTDALTGLANRAFFLEEMERINDDKNGRFTVFLLDLDRFKNVNDSLGHGAGDELLMQVAQRLRSQLRDEDVLARLGGDEFALIQAGSSDQRAAAIELAQRITKLIAEPFQIGGQRVEIGTSIGISLAPQHGRDQEHLLKKADLALYRSKSAGRSCYTMYDDAMSAELEARNTLEGDLRDAIAQCQFEVHYQPFYDAETRERRGVEALVRWRHPVKGLVPPDKFIPLAESTGLIVPLGEWIIGRVCDDATAWPDDVKVAVNLSPVQFKQSELFDVIQSALARSGLDPKRLEIEITESVLLERAAENESFIDRLKGLGISLALDDFGTGYSSLRSLTAFPFNKIKIDKSFVANLSVRDESAAVISSVVTLARGLGIQITAEGVETEEQLAQLRALGVNFAQGYLLGRPMPVEQLEQHLDIARASDETDEPAPQEEGTHETDARSAAVVALIPRSGALLSLASNG</sequence>
<dbReference type="Gene3D" id="3.20.20.450">
    <property type="entry name" value="EAL domain"/>
    <property type="match status" value="1"/>
</dbReference>
<keyword evidence="2 6" id="KW-0812">Transmembrane</keyword>
<evidence type="ECO:0000313" key="10">
    <source>
        <dbReference type="EMBL" id="NPU67697.1"/>
    </source>
</evidence>
<dbReference type="PANTHER" id="PTHR44757">
    <property type="entry name" value="DIGUANYLATE CYCLASE DGCP"/>
    <property type="match status" value="1"/>
</dbReference>
<keyword evidence="11" id="KW-1185">Reference proteome</keyword>
<evidence type="ECO:0000256" key="3">
    <source>
        <dbReference type="ARBA" id="ARBA00022989"/>
    </source>
</evidence>
<feature type="domain" description="GGDEF" evidence="9">
    <location>
        <begin position="400"/>
        <end position="534"/>
    </location>
</feature>
<evidence type="ECO:0000259" key="7">
    <source>
        <dbReference type="PROSITE" id="PS50839"/>
    </source>
</evidence>
<dbReference type="InterPro" id="IPR043128">
    <property type="entry name" value="Rev_trsase/Diguanyl_cyclase"/>
</dbReference>
<dbReference type="SMART" id="SM00267">
    <property type="entry name" value="GGDEF"/>
    <property type="match status" value="1"/>
</dbReference>
<name>A0ABX2CHM7_9BRAD</name>
<dbReference type="RefSeq" id="WP_172112763.1">
    <property type="nucleotide sequence ID" value="NZ_JABFDM010000005.1"/>
</dbReference>
<comment type="subcellular location">
    <subcellularLocation>
        <location evidence="1">Membrane</location>
    </subcellularLocation>
</comment>
<evidence type="ECO:0000313" key="11">
    <source>
        <dbReference type="Proteomes" id="UP000886476"/>
    </source>
</evidence>
<dbReference type="NCBIfam" id="TIGR00254">
    <property type="entry name" value="GGDEF"/>
    <property type="match status" value="1"/>
</dbReference>
<feature type="domain" description="EAL" evidence="8">
    <location>
        <begin position="543"/>
        <end position="793"/>
    </location>
</feature>
<dbReference type="CDD" id="cd01948">
    <property type="entry name" value="EAL"/>
    <property type="match status" value="1"/>
</dbReference>
<dbReference type="CDD" id="cd01949">
    <property type="entry name" value="GGDEF"/>
    <property type="match status" value="1"/>
</dbReference>
<comment type="caution">
    <text evidence="10">The sequence shown here is derived from an EMBL/GenBank/DDBJ whole genome shotgun (WGS) entry which is preliminary data.</text>
</comment>
<dbReference type="SMART" id="SM00052">
    <property type="entry name" value="EAL"/>
    <property type="match status" value="1"/>
</dbReference>
<feature type="transmembrane region" description="Helical" evidence="6">
    <location>
        <begin position="335"/>
        <end position="354"/>
    </location>
</feature>
<dbReference type="Pfam" id="PF00990">
    <property type="entry name" value="GGDEF"/>
    <property type="match status" value="1"/>
</dbReference>
<keyword evidence="3 6" id="KW-1133">Transmembrane helix</keyword>